<sequence length="344" mass="36680">MTHHSSAKVPIVAAPMAGGPTTPELCAAVADAGGAGVIAGADRSGEEIAKDLAETRNLTRGPIGVNLFVSEQITDLSRAHREFSQYRTYLMKRYSELPIRWPTFEECSHSWSNRDQLEALVAAPPDFVSFTFGYPDEEAQKVAESMGLPVWVTCASREMIDEALRRGLGALIVQGAEAGGHRSVTSMTDDPGPETTAELVEYAALGGAEHVIAAGGIRSGRDIATMLGHGAEQVQVGTMFLATDESGLSDEGKDLVTKGGGVALTRSFSGRPALGFTSLVSDEAVPPKLYPHINKLTAPLRAWASANREVEYQSIWAGDPCRNVARGSAAEIAQRLMRELEEAE</sequence>
<name>A0A1H4AN85_9ACTO</name>
<evidence type="ECO:0000256" key="5">
    <source>
        <dbReference type="ARBA" id="ARBA00022643"/>
    </source>
</evidence>
<evidence type="ECO:0000256" key="2">
    <source>
        <dbReference type="ARBA" id="ARBA00009881"/>
    </source>
</evidence>
<dbReference type="GO" id="GO:0018580">
    <property type="term" value="F:nitronate monooxygenase activity"/>
    <property type="evidence" value="ECO:0007669"/>
    <property type="project" value="InterPro"/>
</dbReference>
<dbReference type="EMBL" id="FNQV01000008">
    <property type="protein sequence ID" value="SEA37345.1"/>
    <property type="molecule type" value="Genomic_DNA"/>
</dbReference>
<evidence type="ECO:0000256" key="7">
    <source>
        <dbReference type="ARBA" id="ARBA00023033"/>
    </source>
</evidence>
<dbReference type="CDD" id="cd04730">
    <property type="entry name" value="NPD_like"/>
    <property type="match status" value="1"/>
</dbReference>
<keyword evidence="6" id="KW-0560">Oxidoreductase</keyword>
<gene>
    <name evidence="10" type="ORF">SAMN02910418_01450</name>
</gene>
<comment type="cofactor">
    <cofactor evidence="1">
        <name>FMN</name>
        <dbReference type="ChEBI" id="CHEBI:58210"/>
    </cofactor>
</comment>
<evidence type="ECO:0000256" key="3">
    <source>
        <dbReference type="ARBA" id="ARBA00022575"/>
    </source>
</evidence>
<keyword evidence="3" id="KW-0216">Detoxification</keyword>
<keyword evidence="4" id="KW-0285">Flavoprotein</keyword>
<dbReference type="InterPro" id="IPR004136">
    <property type="entry name" value="NMO"/>
</dbReference>
<evidence type="ECO:0000256" key="9">
    <source>
        <dbReference type="ARBA" id="ARBA00049401"/>
    </source>
</evidence>
<dbReference type="Gene3D" id="3.20.20.70">
    <property type="entry name" value="Aldolase class I"/>
    <property type="match status" value="1"/>
</dbReference>
<keyword evidence="11" id="KW-1185">Reference proteome</keyword>
<dbReference type="InterPro" id="IPR013785">
    <property type="entry name" value="Aldolase_TIM"/>
</dbReference>
<dbReference type="GO" id="GO:0009636">
    <property type="term" value="P:response to toxic substance"/>
    <property type="evidence" value="ECO:0007669"/>
    <property type="project" value="UniProtKB-KW"/>
</dbReference>
<dbReference type="AlphaFoldDB" id="A0A1H4AN85"/>
<organism evidence="10 11">
    <name type="scientific">Bowdeniella nasicola</name>
    <dbReference type="NCBI Taxonomy" id="208480"/>
    <lineage>
        <taxon>Bacteria</taxon>
        <taxon>Bacillati</taxon>
        <taxon>Actinomycetota</taxon>
        <taxon>Actinomycetes</taxon>
        <taxon>Actinomycetales</taxon>
        <taxon>Actinomycetaceae</taxon>
        <taxon>Bowdeniella</taxon>
    </lineage>
</organism>
<dbReference type="SUPFAM" id="SSF51412">
    <property type="entry name" value="Inosine monophosphate dehydrogenase (IMPDH)"/>
    <property type="match status" value="1"/>
</dbReference>
<evidence type="ECO:0000313" key="10">
    <source>
        <dbReference type="EMBL" id="SEA37345.1"/>
    </source>
</evidence>
<dbReference type="PANTHER" id="PTHR42747">
    <property type="entry name" value="NITRONATE MONOOXYGENASE-RELATED"/>
    <property type="match status" value="1"/>
</dbReference>
<dbReference type="Proteomes" id="UP000199288">
    <property type="component" value="Unassembled WGS sequence"/>
</dbReference>
<proteinExistence type="inferred from homology"/>
<evidence type="ECO:0000256" key="8">
    <source>
        <dbReference type="ARBA" id="ARBA00031155"/>
    </source>
</evidence>
<evidence type="ECO:0000256" key="1">
    <source>
        <dbReference type="ARBA" id="ARBA00001917"/>
    </source>
</evidence>
<reference evidence="11" key="1">
    <citation type="submission" date="2016-10" db="EMBL/GenBank/DDBJ databases">
        <authorList>
            <person name="Varghese N."/>
            <person name="Submissions S."/>
        </authorList>
    </citation>
    <scope>NUCLEOTIDE SEQUENCE [LARGE SCALE GENOMIC DNA]</scope>
    <source>
        <strain evidence="11">KPR-1</strain>
    </source>
</reference>
<accession>A0A1H4AN85</accession>
<dbReference type="Pfam" id="PF03060">
    <property type="entry name" value="NMO"/>
    <property type="match status" value="1"/>
</dbReference>
<evidence type="ECO:0000313" key="11">
    <source>
        <dbReference type="Proteomes" id="UP000199288"/>
    </source>
</evidence>
<evidence type="ECO:0000256" key="4">
    <source>
        <dbReference type="ARBA" id="ARBA00022630"/>
    </source>
</evidence>
<keyword evidence="7 10" id="KW-0503">Monooxygenase</keyword>
<comment type="similarity">
    <text evidence="2">Belongs to the nitronate monooxygenase family. NMO class I subfamily.</text>
</comment>
<keyword evidence="5" id="KW-0288">FMN</keyword>
<dbReference type="RefSeq" id="WP_176780732.1">
    <property type="nucleotide sequence ID" value="NZ_FNQV01000008.1"/>
</dbReference>
<comment type="catalytic activity">
    <reaction evidence="9">
        <text>3 propionate 3-nitronate + 3 O2 + H2O = 3 3-oxopropanoate + 2 nitrate + nitrite + H2O2 + 3 H(+)</text>
        <dbReference type="Rhea" id="RHEA:57332"/>
        <dbReference type="ChEBI" id="CHEBI:15377"/>
        <dbReference type="ChEBI" id="CHEBI:15378"/>
        <dbReference type="ChEBI" id="CHEBI:15379"/>
        <dbReference type="ChEBI" id="CHEBI:16240"/>
        <dbReference type="ChEBI" id="CHEBI:16301"/>
        <dbReference type="ChEBI" id="CHEBI:17632"/>
        <dbReference type="ChEBI" id="CHEBI:33190"/>
        <dbReference type="ChEBI" id="CHEBI:136067"/>
    </reaction>
</comment>
<protein>
    <recommendedName>
        <fullName evidence="8">Propionate 3-nitronate monooxygenase</fullName>
    </recommendedName>
</protein>
<dbReference type="PANTHER" id="PTHR42747:SF3">
    <property type="entry name" value="NITRONATE MONOOXYGENASE-RELATED"/>
    <property type="match status" value="1"/>
</dbReference>
<evidence type="ECO:0000256" key="6">
    <source>
        <dbReference type="ARBA" id="ARBA00023002"/>
    </source>
</evidence>